<evidence type="ECO:0000256" key="7">
    <source>
        <dbReference type="ARBA" id="ARBA00023136"/>
    </source>
</evidence>
<dbReference type="KEGG" id="fls:GLV81_02240"/>
<evidence type="ECO:0000259" key="13">
    <source>
        <dbReference type="Pfam" id="PF07715"/>
    </source>
</evidence>
<evidence type="ECO:0000256" key="5">
    <source>
        <dbReference type="ARBA" id="ARBA00022729"/>
    </source>
</evidence>
<keyword evidence="3 10" id="KW-1134">Transmembrane beta strand</keyword>
<evidence type="ECO:0000256" key="4">
    <source>
        <dbReference type="ARBA" id="ARBA00022692"/>
    </source>
</evidence>
<dbReference type="SUPFAM" id="SSF56935">
    <property type="entry name" value="Porins"/>
    <property type="match status" value="1"/>
</dbReference>
<dbReference type="Gene3D" id="2.170.130.10">
    <property type="entry name" value="TonB-dependent receptor, plug domain"/>
    <property type="match status" value="1"/>
</dbReference>
<dbReference type="InterPro" id="IPR000531">
    <property type="entry name" value="Beta-barrel_TonB"/>
</dbReference>
<evidence type="ECO:0000256" key="11">
    <source>
        <dbReference type="RuleBase" id="RU003357"/>
    </source>
</evidence>
<comment type="subcellular location">
    <subcellularLocation>
        <location evidence="1 10">Cell outer membrane</location>
        <topology evidence="1 10">Multi-pass membrane protein</topology>
    </subcellularLocation>
</comment>
<organism evidence="14 15">
    <name type="scientific">Phnomibacter ginsenosidimutans</name>
    <dbReference type="NCBI Taxonomy" id="2676868"/>
    <lineage>
        <taxon>Bacteria</taxon>
        <taxon>Pseudomonadati</taxon>
        <taxon>Bacteroidota</taxon>
        <taxon>Chitinophagia</taxon>
        <taxon>Chitinophagales</taxon>
        <taxon>Chitinophagaceae</taxon>
        <taxon>Phnomibacter</taxon>
    </lineage>
</organism>
<keyword evidence="9 10" id="KW-0998">Cell outer membrane</keyword>
<dbReference type="GO" id="GO:0015344">
    <property type="term" value="F:siderophore uptake transmembrane transporter activity"/>
    <property type="evidence" value="ECO:0007669"/>
    <property type="project" value="TreeGrafter"/>
</dbReference>
<evidence type="ECO:0000256" key="10">
    <source>
        <dbReference type="PROSITE-ProRule" id="PRU01360"/>
    </source>
</evidence>
<evidence type="ECO:0000256" key="2">
    <source>
        <dbReference type="ARBA" id="ARBA00022448"/>
    </source>
</evidence>
<keyword evidence="15" id="KW-1185">Reference proteome</keyword>
<dbReference type="PROSITE" id="PS52016">
    <property type="entry name" value="TONB_DEPENDENT_REC_3"/>
    <property type="match status" value="1"/>
</dbReference>
<evidence type="ECO:0000256" key="8">
    <source>
        <dbReference type="ARBA" id="ARBA00023170"/>
    </source>
</evidence>
<dbReference type="Pfam" id="PF07715">
    <property type="entry name" value="Plug"/>
    <property type="match status" value="1"/>
</dbReference>
<evidence type="ECO:0000259" key="12">
    <source>
        <dbReference type="Pfam" id="PF00593"/>
    </source>
</evidence>
<evidence type="ECO:0000256" key="1">
    <source>
        <dbReference type="ARBA" id="ARBA00004571"/>
    </source>
</evidence>
<proteinExistence type="inferred from homology"/>
<evidence type="ECO:0000256" key="9">
    <source>
        <dbReference type="ARBA" id="ARBA00023237"/>
    </source>
</evidence>
<dbReference type="PANTHER" id="PTHR30069">
    <property type="entry name" value="TONB-DEPENDENT OUTER MEMBRANE RECEPTOR"/>
    <property type="match status" value="1"/>
</dbReference>
<dbReference type="Proteomes" id="UP000426027">
    <property type="component" value="Chromosome"/>
</dbReference>
<evidence type="ECO:0000256" key="6">
    <source>
        <dbReference type="ARBA" id="ARBA00023077"/>
    </source>
</evidence>
<dbReference type="InterPro" id="IPR036942">
    <property type="entry name" value="Beta-barrel_TonB_sf"/>
</dbReference>
<dbReference type="PANTHER" id="PTHR30069:SF29">
    <property type="entry name" value="HEMOGLOBIN AND HEMOGLOBIN-HAPTOGLOBIN-BINDING PROTEIN 1-RELATED"/>
    <property type="match status" value="1"/>
</dbReference>
<evidence type="ECO:0000313" key="14">
    <source>
        <dbReference type="EMBL" id="QGW27081.1"/>
    </source>
</evidence>
<sequence length="757" mass="85313">MKSCMVIYMYYYMQPTTYWKNIAVLSGLLLAAGMVHAQKKKPVYQPEGDTSLQEVLITATKFPERKRNVVQKVDIVSKDFIKRVNTQNTGDLLQATGNVFVQKSQQGGSSPVIRGFEASRVLLVLDGVRMNNAIYRSGHLQNVITIDQNMLERVEVLYGPGSTLYGSDALGGVVAFKTKDPTLSKMAGKTVVSGNGFVRYTSANQEKTGHADVSIGGQKWGAIFSATYSDFDDLRMGNNYPDKYPNFGRRSTFVQRINGVDSIVKNNDDRIQKFSGYQQWDILGKLLYRPNDKQSHTLNIQLSNSSDVPRYDRLQDVRNGNLRFAEWYYGPQKRNLFSYTFDAQLKGFFNQLRITASYQDIEESRYQRDRNNLNRQNRIERVKVGGLYADLKKNWGRHELHTGIDLQLNDVRSRAFTLNINTGATGSLDTRYPEKNTYNSLGIYAQHLFKFTNDKWVLNDGIRVQSTWLNSTVIDNSTAFRPFTNLKQNPVGVSGNLGLVFIPVKNLRFNAGVATGFRSPNIDDLTKIFESSTASRQLVVPNPDIRPEKTISPELGINVKAGKWLRFDASVYYTWFKDAIVKDKFQVNGQDSTVYNGVKYQTLAAQNNAKAGLYGFNAAVTLVPAQGWELYSTINLTKGTYTRPNGTEVPLDHIPPVYGRTSLRYSSTVWSAEVWAMYNGWKKIKDYNPDGEDNAQYATADGMPSWATLNIRGQYQLSPKLSLQAALENITDRNYRVFASGFSAPGRSIIVSLRASF</sequence>
<accession>A0A6I6GWR9</accession>
<feature type="domain" description="TonB-dependent receptor-like beta-barrel" evidence="12">
    <location>
        <begin position="302"/>
        <end position="730"/>
    </location>
</feature>
<keyword evidence="5" id="KW-0732">Signal</keyword>
<dbReference type="InterPro" id="IPR012910">
    <property type="entry name" value="Plug_dom"/>
</dbReference>
<dbReference type="InterPro" id="IPR037066">
    <property type="entry name" value="Plug_dom_sf"/>
</dbReference>
<dbReference type="InterPro" id="IPR039426">
    <property type="entry name" value="TonB-dep_rcpt-like"/>
</dbReference>
<dbReference type="GO" id="GO:0044718">
    <property type="term" value="P:siderophore transmembrane transport"/>
    <property type="evidence" value="ECO:0007669"/>
    <property type="project" value="TreeGrafter"/>
</dbReference>
<dbReference type="Pfam" id="PF00593">
    <property type="entry name" value="TonB_dep_Rec_b-barrel"/>
    <property type="match status" value="1"/>
</dbReference>
<dbReference type="Gene3D" id="2.40.170.20">
    <property type="entry name" value="TonB-dependent receptor, beta-barrel domain"/>
    <property type="match status" value="1"/>
</dbReference>
<dbReference type="CDD" id="cd01347">
    <property type="entry name" value="ligand_gated_channel"/>
    <property type="match status" value="1"/>
</dbReference>
<evidence type="ECO:0000256" key="3">
    <source>
        <dbReference type="ARBA" id="ARBA00022452"/>
    </source>
</evidence>
<gene>
    <name evidence="14" type="ORF">GLV81_02240</name>
</gene>
<dbReference type="GO" id="GO:0009279">
    <property type="term" value="C:cell outer membrane"/>
    <property type="evidence" value="ECO:0007669"/>
    <property type="project" value="UniProtKB-SubCell"/>
</dbReference>
<feature type="domain" description="TonB-dependent receptor plug" evidence="13">
    <location>
        <begin position="66"/>
        <end position="173"/>
    </location>
</feature>
<name>A0A6I6GWR9_9BACT</name>
<keyword evidence="2 10" id="KW-0813">Transport</keyword>
<keyword evidence="4 10" id="KW-0812">Transmembrane</keyword>
<reference evidence="14 15" key="1">
    <citation type="submission" date="2019-11" db="EMBL/GenBank/DDBJ databases">
        <authorList>
            <person name="Im W.T."/>
        </authorList>
    </citation>
    <scope>NUCLEOTIDE SEQUENCE [LARGE SCALE GENOMIC DNA]</scope>
    <source>
        <strain evidence="14 15">SB-02</strain>
    </source>
</reference>
<dbReference type="AlphaFoldDB" id="A0A6I6GWR9"/>
<dbReference type="EMBL" id="CP046566">
    <property type="protein sequence ID" value="QGW27081.1"/>
    <property type="molecule type" value="Genomic_DNA"/>
</dbReference>
<dbReference type="InterPro" id="IPR010917">
    <property type="entry name" value="TonB_rcpt_CS"/>
</dbReference>
<evidence type="ECO:0000313" key="15">
    <source>
        <dbReference type="Proteomes" id="UP000426027"/>
    </source>
</evidence>
<keyword evidence="7 10" id="KW-0472">Membrane</keyword>
<comment type="similarity">
    <text evidence="10 11">Belongs to the TonB-dependent receptor family.</text>
</comment>
<dbReference type="PROSITE" id="PS01156">
    <property type="entry name" value="TONB_DEPENDENT_REC_2"/>
    <property type="match status" value="1"/>
</dbReference>
<keyword evidence="6 11" id="KW-0798">TonB box</keyword>
<protein>
    <submittedName>
        <fullName evidence="14">TonB-dependent receptor plug domain-containing protein</fullName>
    </submittedName>
</protein>
<keyword evidence="8 14" id="KW-0675">Receptor</keyword>